<dbReference type="AlphaFoldDB" id="A0A4Y1R4X1"/>
<dbReference type="InterPro" id="IPR025659">
    <property type="entry name" value="Tubby-like_C"/>
</dbReference>
<dbReference type="InterPro" id="IPR007612">
    <property type="entry name" value="LOR"/>
</dbReference>
<accession>A0A4Y1R4X1</accession>
<dbReference type="EMBL" id="AP019299">
    <property type="protein sequence ID" value="BBG99094.1"/>
    <property type="molecule type" value="Genomic_DNA"/>
</dbReference>
<dbReference type="InterPro" id="IPR038595">
    <property type="entry name" value="LOR_sf"/>
</dbReference>
<sequence>MPVNIDVIEAHRKTNPKLQSPRLVPLSVYIYIHTYTTPSSLQNNLSFKSFNDNNIDDTKMKDGTLVESEFVYEQETHLTVSKTSVFFAGDGFIVYGCKGEVVLRVDSYAQDARDSCELVLMDPNGRCLLTVRRKRPSLHQRWEGFVGERTDGQKHIFSVRRSSMIGRSTVTVEVLGDPGDEYQIEGSFLQRSCTIFDAEKKLVAEIKRKVDASTHTMLGKDVFALCVKPGFDAAFAMGLVLVLDQINADDQINVDDYGDDGVVVAPTADD</sequence>
<dbReference type="PANTHER" id="PTHR31087">
    <property type="match status" value="1"/>
</dbReference>
<proteinExistence type="inferred from homology"/>
<dbReference type="PANTHER" id="PTHR31087:SF60">
    <property type="entry name" value="PROTEIN LURP-ONE-RELATED 5"/>
    <property type="match status" value="1"/>
</dbReference>
<evidence type="ECO:0000313" key="2">
    <source>
        <dbReference type="EMBL" id="BBG99094.1"/>
    </source>
</evidence>
<evidence type="ECO:0000256" key="1">
    <source>
        <dbReference type="ARBA" id="ARBA00005437"/>
    </source>
</evidence>
<organism evidence="2">
    <name type="scientific">Prunus dulcis</name>
    <name type="common">Almond</name>
    <name type="synonym">Amygdalus dulcis</name>
    <dbReference type="NCBI Taxonomy" id="3755"/>
    <lineage>
        <taxon>Eukaryota</taxon>
        <taxon>Viridiplantae</taxon>
        <taxon>Streptophyta</taxon>
        <taxon>Embryophyta</taxon>
        <taxon>Tracheophyta</taxon>
        <taxon>Spermatophyta</taxon>
        <taxon>Magnoliopsida</taxon>
        <taxon>eudicotyledons</taxon>
        <taxon>Gunneridae</taxon>
        <taxon>Pentapetalae</taxon>
        <taxon>rosids</taxon>
        <taxon>fabids</taxon>
        <taxon>Rosales</taxon>
        <taxon>Rosaceae</taxon>
        <taxon>Amygdaloideae</taxon>
        <taxon>Amygdaleae</taxon>
        <taxon>Prunus</taxon>
    </lineage>
</organism>
<dbReference type="Pfam" id="PF04525">
    <property type="entry name" value="LOR"/>
    <property type="match status" value="1"/>
</dbReference>
<gene>
    <name evidence="2" type="ORF">Prudu_008678</name>
</gene>
<protein>
    <submittedName>
        <fullName evidence="2">Uncharacterized protein</fullName>
    </submittedName>
</protein>
<dbReference type="SUPFAM" id="SSF54518">
    <property type="entry name" value="Tubby C-terminal domain-like"/>
    <property type="match status" value="1"/>
</dbReference>
<reference evidence="2" key="1">
    <citation type="journal article" date="2019" name="Science">
        <title>Mutation of a bHLH transcription factor allowed almond domestication.</title>
        <authorList>
            <person name="Sanchez-Perez R."/>
            <person name="Pavan S."/>
            <person name="Mazzeo R."/>
            <person name="Moldovan C."/>
            <person name="Aiese Cigliano R."/>
            <person name="Del Cueto J."/>
            <person name="Ricciardi F."/>
            <person name="Lotti C."/>
            <person name="Ricciardi L."/>
            <person name="Dicenta F."/>
            <person name="Lopez-Marques R.L."/>
            <person name="Lindberg Moller B."/>
        </authorList>
    </citation>
    <scope>NUCLEOTIDE SEQUENCE</scope>
</reference>
<comment type="similarity">
    <text evidence="1">Belongs to the LOR family.</text>
</comment>
<dbReference type="Gene3D" id="2.40.160.200">
    <property type="entry name" value="LURP1-related"/>
    <property type="match status" value="1"/>
</dbReference>
<name>A0A4Y1R4X1_PRUDU</name>